<organism evidence="5 6">
    <name type="scientific">Marinilactibacillus psychrotolerans 42ea</name>
    <dbReference type="NCBI Taxonomy" id="1255609"/>
    <lineage>
        <taxon>Bacteria</taxon>
        <taxon>Bacillati</taxon>
        <taxon>Bacillota</taxon>
        <taxon>Bacilli</taxon>
        <taxon>Lactobacillales</taxon>
        <taxon>Carnobacteriaceae</taxon>
        <taxon>Marinilactibacillus</taxon>
    </lineage>
</organism>
<evidence type="ECO:0000313" key="6">
    <source>
        <dbReference type="Proteomes" id="UP000195611"/>
    </source>
</evidence>
<dbReference type="InterPro" id="IPR004143">
    <property type="entry name" value="BPL_LPL_catalytic"/>
</dbReference>
<dbReference type="PROSITE" id="PS51733">
    <property type="entry name" value="BPL_LPL_CATALYTIC"/>
    <property type="match status" value="1"/>
</dbReference>
<evidence type="ECO:0000256" key="2">
    <source>
        <dbReference type="ARBA" id="ARBA00023315"/>
    </source>
</evidence>
<reference evidence="5 6" key="1">
    <citation type="submission" date="2017-02" db="EMBL/GenBank/DDBJ databases">
        <authorList>
            <person name="Peterson S.W."/>
        </authorList>
    </citation>
    <scope>NUCLEOTIDE SEQUENCE [LARGE SCALE GENOMIC DNA]</scope>
    <source>
        <strain evidence="5 6">42ea</strain>
    </source>
</reference>
<dbReference type="InterPro" id="IPR045864">
    <property type="entry name" value="aa-tRNA-synth_II/BPL/LPL"/>
</dbReference>
<comment type="similarity">
    <text evidence="3">Belongs to the octanoyltransferase LipL family.</text>
</comment>
<dbReference type="RefSeq" id="WP_087059959.1">
    <property type="nucleotide sequence ID" value="NZ_FUKW01000147.1"/>
</dbReference>
<keyword evidence="1 3" id="KW-0808">Transferase</keyword>
<name>A0A1R4KI78_9LACT</name>
<evidence type="ECO:0000259" key="4">
    <source>
        <dbReference type="PROSITE" id="PS51733"/>
    </source>
</evidence>
<comment type="miscellaneous">
    <text evidence="3">The reaction proceeds via a thioester-linked acyl-enzyme intermediate.</text>
</comment>
<dbReference type="Pfam" id="PF21948">
    <property type="entry name" value="LplA-B_cat"/>
    <property type="match status" value="1"/>
</dbReference>
<dbReference type="Proteomes" id="UP000195611">
    <property type="component" value="Unassembled WGS sequence"/>
</dbReference>
<accession>A0A1R4KI78</accession>
<dbReference type="GO" id="GO:0016874">
    <property type="term" value="F:ligase activity"/>
    <property type="evidence" value="ECO:0007669"/>
    <property type="project" value="UniProtKB-KW"/>
</dbReference>
<protein>
    <recommendedName>
        <fullName evidence="3">Octanoyl-[GcvH]:protein N-octanoyltransferase</fullName>
        <ecNumber evidence="3">2.3.1.204</ecNumber>
    </recommendedName>
    <alternativeName>
        <fullName evidence="3">Octanoyl-[GcvH]:E2 amidotransferase</fullName>
    </alternativeName>
</protein>
<dbReference type="PANTHER" id="PTHR43679">
    <property type="entry name" value="OCTANOYLTRANSFERASE LIPM-RELATED"/>
    <property type="match status" value="1"/>
</dbReference>
<gene>
    <name evidence="3" type="primary">lipL</name>
    <name evidence="5" type="ORF">FM115_10365</name>
</gene>
<dbReference type="GO" id="GO:0009107">
    <property type="term" value="P:lipoate biosynthetic process"/>
    <property type="evidence" value="ECO:0007669"/>
    <property type="project" value="UniProtKB-UniRule"/>
</dbReference>
<dbReference type="InterPro" id="IPR024897">
    <property type="entry name" value="LipL"/>
</dbReference>
<evidence type="ECO:0000313" key="5">
    <source>
        <dbReference type="EMBL" id="SJN44066.1"/>
    </source>
</evidence>
<feature type="site" description="Lowers pKa of active site Cys" evidence="3">
    <location>
        <position position="162"/>
    </location>
</feature>
<dbReference type="HAMAP" id="MF_02119">
    <property type="entry name" value="LipL"/>
    <property type="match status" value="1"/>
</dbReference>
<dbReference type="SUPFAM" id="SSF55681">
    <property type="entry name" value="Class II aaRS and biotin synthetases"/>
    <property type="match status" value="1"/>
</dbReference>
<dbReference type="EC" id="2.3.1.204" evidence="3"/>
<comment type="function">
    <text evidence="3">Catalyzes the amidotransfer (transamidation) of the octanoyl moiety from octanoyl-GcvH to the lipoyl domain of the E2 subunit of lipoate-dependent enzymes.</text>
</comment>
<sequence length="279" mass="31228">MTSLNEIPIPTQAPFLLYDSKSAPFTLTSLSPFALTDAFIEYSVAVKQPILHFWSTDPLVILGMMDTKLPFFEPALSVLGDAHYEYVVRNSGGLAVVSDPGILNLSLIFPEEEQRISIDEGYRRMHYLIAETFKDYGKSIDAAEIADSYCPGEYDLSIDGRKIAGISQRRIKGGIAIMIYISVNGDQANRGALIRNFYQQGLDGTKTKWDFPTINPNSMTTLEEAFAIPFTLPQVKHNITLTLQKMNNAQLSAGVYTELIHQSYDIGMKKMKKRNEKLL</sequence>
<feature type="domain" description="BPL/LPL catalytic" evidence="4">
    <location>
        <begin position="45"/>
        <end position="230"/>
    </location>
</feature>
<feature type="active site" description="Acyl-thioester intermediate" evidence="3">
    <location>
        <position position="150"/>
    </location>
</feature>
<comment type="catalytic activity">
    <reaction evidence="3">
        <text>N(6)-octanoyl-L-lysyl-[glycine-cleavage complex H protein] + L-lysyl-[lipoyl-carrier protein] = N(6)-octanoyl-L-lysyl-[lipoyl-carrier protein] + L-lysyl-[glycine-cleavage complex H protein]</text>
        <dbReference type="Rhea" id="RHEA:20213"/>
        <dbReference type="Rhea" id="RHEA-COMP:10500"/>
        <dbReference type="Rhea" id="RHEA-COMP:10501"/>
        <dbReference type="Rhea" id="RHEA-COMP:10503"/>
        <dbReference type="Rhea" id="RHEA-COMP:10504"/>
        <dbReference type="ChEBI" id="CHEBI:29969"/>
        <dbReference type="ChEBI" id="CHEBI:78809"/>
        <dbReference type="EC" id="2.3.1.204"/>
    </reaction>
</comment>
<dbReference type="EMBL" id="FUKW01000147">
    <property type="protein sequence ID" value="SJN44066.1"/>
    <property type="molecule type" value="Genomic_DNA"/>
</dbReference>
<dbReference type="AlphaFoldDB" id="A0A1R4KI78"/>
<dbReference type="GO" id="GO:0009249">
    <property type="term" value="P:protein lipoylation"/>
    <property type="evidence" value="ECO:0007669"/>
    <property type="project" value="UniProtKB-UniRule"/>
</dbReference>
<dbReference type="GO" id="GO:0033819">
    <property type="term" value="F:lipoyl(octanoyl) transferase activity"/>
    <property type="evidence" value="ECO:0007669"/>
    <property type="project" value="InterPro"/>
</dbReference>
<keyword evidence="2 3" id="KW-0012">Acyltransferase</keyword>
<comment type="pathway">
    <text evidence="3">Protein modification; protein lipoylation via endogenous pathway; protein N(6)-(lipoyl)lysine from octanoyl-[acyl-carrier-protein].</text>
</comment>
<dbReference type="GeneID" id="96912069"/>
<evidence type="ECO:0000256" key="1">
    <source>
        <dbReference type="ARBA" id="ARBA00022679"/>
    </source>
</evidence>
<dbReference type="Gene3D" id="3.30.930.10">
    <property type="entry name" value="Bira Bifunctional Protein, Domain 2"/>
    <property type="match status" value="1"/>
</dbReference>
<proteinExistence type="inferred from homology"/>
<dbReference type="PANTHER" id="PTHR43679:SF2">
    <property type="entry name" value="OCTANOYL-[GCVH]:PROTEIN N-OCTANOYLTRANSFERASE"/>
    <property type="match status" value="1"/>
</dbReference>
<dbReference type="CDD" id="cd16443">
    <property type="entry name" value="LplA"/>
    <property type="match status" value="1"/>
</dbReference>
<evidence type="ECO:0000256" key="3">
    <source>
        <dbReference type="HAMAP-Rule" id="MF_02119"/>
    </source>
</evidence>
<keyword evidence="5" id="KW-0436">Ligase</keyword>
<dbReference type="InterPro" id="IPR050664">
    <property type="entry name" value="Octanoyltrans_LipM/LipL"/>
</dbReference>